<dbReference type="SUPFAM" id="SSF52540">
    <property type="entry name" value="P-loop containing nucleoside triphosphate hydrolases"/>
    <property type="match status" value="1"/>
</dbReference>
<dbReference type="AlphaFoldDB" id="A0A1F7RY55"/>
<sequence length="354" mass="42189">MEKDLKKEKTMHNVESGHNLIFILGIMQRCGTNYLNNLLLLHPDCEYPGFVWEDYLIVPAENLSRYVNSVYQNWHPFWRKNVEEILGSNSLMNCIGKGLNMFINWQFESSIETGKRTAKKMSKEPNEYPKLVTATPSVKNLEYFFQLFPYASLLIVIRDGRSVVESGMKTFQWDLELSARRWVNAAETIFRFDETEQQGRYLIVRYEDIYTNISDQMKRILSFLGLDVERYDFNVAANLTVIGSSELRSSEGTVHWKAREKKADFNPIGRWSHWKRPQHERFNWLAGAYLERFGYAKKQYESQRTLWNGWNMILDRLYELEIWLQAHRLFFHKAVRKLRLLFYSLPHKIYSKKF</sequence>
<organism evidence="1 2">
    <name type="scientific">Candidatus Schekmanbacteria bacterium RBG_16_38_10</name>
    <dbReference type="NCBI Taxonomy" id="1817879"/>
    <lineage>
        <taxon>Bacteria</taxon>
        <taxon>Candidatus Schekmaniibacteriota</taxon>
    </lineage>
</organism>
<proteinExistence type="predicted"/>
<evidence type="ECO:0008006" key="3">
    <source>
        <dbReference type="Google" id="ProtNLM"/>
    </source>
</evidence>
<dbReference type="Gene3D" id="3.40.50.300">
    <property type="entry name" value="P-loop containing nucleotide triphosphate hydrolases"/>
    <property type="match status" value="1"/>
</dbReference>
<dbReference type="EMBL" id="MGDE01000090">
    <property type="protein sequence ID" value="OGL46401.1"/>
    <property type="molecule type" value="Genomic_DNA"/>
</dbReference>
<comment type="caution">
    <text evidence="1">The sequence shown here is derived from an EMBL/GenBank/DDBJ whole genome shotgun (WGS) entry which is preliminary data.</text>
</comment>
<dbReference type="InterPro" id="IPR027417">
    <property type="entry name" value="P-loop_NTPase"/>
</dbReference>
<name>A0A1F7RY55_9BACT</name>
<gene>
    <name evidence="1" type="ORF">A2W05_10275</name>
</gene>
<dbReference type="Proteomes" id="UP000178797">
    <property type="component" value="Unassembled WGS sequence"/>
</dbReference>
<evidence type="ECO:0000313" key="2">
    <source>
        <dbReference type="Proteomes" id="UP000178797"/>
    </source>
</evidence>
<evidence type="ECO:0000313" key="1">
    <source>
        <dbReference type="EMBL" id="OGL46401.1"/>
    </source>
</evidence>
<reference evidence="1 2" key="1">
    <citation type="journal article" date="2016" name="Nat. Commun.">
        <title>Thousands of microbial genomes shed light on interconnected biogeochemical processes in an aquifer system.</title>
        <authorList>
            <person name="Anantharaman K."/>
            <person name="Brown C.T."/>
            <person name="Hug L.A."/>
            <person name="Sharon I."/>
            <person name="Castelle C.J."/>
            <person name="Probst A.J."/>
            <person name="Thomas B.C."/>
            <person name="Singh A."/>
            <person name="Wilkins M.J."/>
            <person name="Karaoz U."/>
            <person name="Brodie E.L."/>
            <person name="Williams K.H."/>
            <person name="Hubbard S.S."/>
            <person name="Banfield J.F."/>
        </authorList>
    </citation>
    <scope>NUCLEOTIDE SEQUENCE [LARGE SCALE GENOMIC DNA]</scope>
</reference>
<protein>
    <recommendedName>
        <fullName evidence="3">Sulfotransferase domain-containing protein</fullName>
    </recommendedName>
</protein>
<dbReference type="Pfam" id="PF13469">
    <property type="entry name" value="Sulfotransfer_3"/>
    <property type="match status" value="1"/>
</dbReference>
<accession>A0A1F7RY55</accession>